<dbReference type="InterPro" id="IPR018537">
    <property type="entry name" value="Peptidoglycan-bd_3"/>
</dbReference>
<dbReference type="SUPFAM" id="SSF53955">
    <property type="entry name" value="Lysozyme-like"/>
    <property type="match status" value="1"/>
</dbReference>
<keyword evidence="4" id="KW-1185">Reference proteome</keyword>
<sequence>MTIKEIIAAIIAKEGGYVNHPNDKGGPTQYGITAKSYAEYFKLHADSVTVDNIKSVTQQLAEKIYYTLYYVRPGIDLLPELIQPIMLDMSVNHGRSGSIKILQTALGKAGINVGVPDGIIGQKTLTAATEAVRQLGKHFINDLVNCRISVYEEIIKTDPRQAVFKTGWFARAESFRPQAA</sequence>
<dbReference type="eggNOG" id="COG3926">
    <property type="taxonomic scope" value="Bacteria"/>
</dbReference>
<name>G3IRB3_METTV</name>
<dbReference type="Pfam" id="PF09374">
    <property type="entry name" value="PG_binding_3"/>
    <property type="match status" value="1"/>
</dbReference>
<dbReference type="Pfam" id="PF05838">
    <property type="entry name" value="Glyco_hydro_108"/>
    <property type="match status" value="1"/>
</dbReference>
<feature type="domain" description="TtsA-like Glycoside hydrolase family 108" evidence="1">
    <location>
        <begin position="8"/>
        <end position="94"/>
    </location>
</feature>
<gene>
    <name evidence="3" type="ORF">Mettu_0924</name>
</gene>
<dbReference type="Gene3D" id="1.20.141.10">
    <property type="entry name" value="Chitosanase, subunit A, domain 1"/>
    <property type="match status" value="1"/>
</dbReference>
<accession>G3IRB3</accession>
<evidence type="ECO:0000259" key="1">
    <source>
        <dbReference type="Pfam" id="PF05838"/>
    </source>
</evidence>
<dbReference type="EMBL" id="JH109152">
    <property type="protein sequence ID" value="EGW22124.1"/>
    <property type="molecule type" value="Genomic_DNA"/>
</dbReference>
<evidence type="ECO:0000259" key="2">
    <source>
        <dbReference type="Pfam" id="PF09374"/>
    </source>
</evidence>
<dbReference type="STRING" id="697282.Mettu_0924"/>
<dbReference type="InterPro" id="IPR008565">
    <property type="entry name" value="TtsA-like_GH18_dom"/>
</dbReference>
<organism evidence="3 4">
    <name type="scientific">Methylobacter tundripaludum (strain ATCC BAA-1195 / DSM 17260 / SV96)</name>
    <dbReference type="NCBI Taxonomy" id="697282"/>
    <lineage>
        <taxon>Bacteria</taxon>
        <taxon>Pseudomonadati</taxon>
        <taxon>Pseudomonadota</taxon>
        <taxon>Gammaproteobacteria</taxon>
        <taxon>Methylococcales</taxon>
        <taxon>Methylococcaceae</taxon>
        <taxon>Methylobacter</taxon>
    </lineage>
</organism>
<dbReference type="HOGENOM" id="CLU_082693_1_1_6"/>
<feature type="domain" description="Peptidoglycan binding" evidence="2">
    <location>
        <begin position="99"/>
        <end position="173"/>
    </location>
</feature>
<dbReference type="OrthoDB" id="9815229at2"/>
<dbReference type="CDD" id="cd13926">
    <property type="entry name" value="N-acetylmuramidase_GH108"/>
    <property type="match status" value="1"/>
</dbReference>
<evidence type="ECO:0000313" key="3">
    <source>
        <dbReference type="EMBL" id="EGW22124.1"/>
    </source>
</evidence>
<dbReference type="Proteomes" id="UP000004664">
    <property type="component" value="Unassembled WGS sequence"/>
</dbReference>
<dbReference type="InterPro" id="IPR023346">
    <property type="entry name" value="Lysozyme-like_dom_sf"/>
</dbReference>
<dbReference type="AlphaFoldDB" id="G3IRB3"/>
<evidence type="ECO:0000313" key="4">
    <source>
        <dbReference type="Proteomes" id="UP000004664"/>
    </source>
</evidence>
<reference evidence="3 4" key="1">
    <citation type="submission" date="2011-06" db="EMBL/GenBank/DDBJ databases">
        <title>Genomic sequence of Methylobacter tundripaludum SV96.</title>
        <authorList>
            <consortium name="US DOE Joint Genome Institute"/>
            <person name="Lucas S."/>
            <person name="Han J."/>
            <person name="Lapidus A."/>
            <person name="Cheng J.-F."/>
            <person name="Goodwin L."/>
            <person name="Pitluck S."/>
            <person name="Held B."/>
            <person name="Detter J.C."/>
            <person name="Han C."/>
            <person name="Tapia R."/>
            <person name="Land M."/>
            <person name="Hauser L."/>
            <person name="Kyrpides N."/>
            <person name="Ivanova N."/>
            <person name="Ovchinnikova G."/>
            <person name="Pagani I."/>
            <person name="Klotz M.G."/>
            <person name="Dispirito A.A."/>
            <person name="Murrell J.C."/>
            <person name="Dunfield P."/>
            <person name="Kalyuzhnaya M.G."/>
            <person name="Svenning M."/>
            <person name="Trotsenko Y.A."/>
            <person name="Stein L.Y."/>
            <person name="Woyke T."/>
        </authorList>
    </citation>
    <scope>NUCLEOTIDE SEQUENCE [LARGE SCALE GENOMIC DNA]</scope>
    <source>
        <strain evidence="4">ATCC BAA-1195 / DSM 17260 / SV96</strain>
    </source>
</reference>
<protein>
    <submittedName>
        <fullName evidence="3">Uncharacterized protein</fullName>
    </submittedName>
</protein>
<dbReference type="RefSeq" id="WP_006890099.1">
    <property type="nucleotide sequence ID" value="NZ_JH109152.1"/>
</dbReference>
<proteinExistence type="predicted"/>